<feature type="non-terminal residue" evidence="1">
    <location>
        <position position="87"/>
    </location>
</feature>
<proteinExistence type="predicted"/>
<sequence length="87" mass="9735">DSKLEETVDFKALDDEGHDVKFGKRAVWKVIKGNLVIARGKKQSLLYMIYLLPKGVTGPVSKEKQNPVYRVSGVIAVHFAEINPEPQ</sequence>
<feature type="non-terminal residue" evidence="1">
    <location>
        <position position="1"/>
    </location>
</feature>
<accession>A0ABS8T284</accession>
<reference evidence="1 2" key="1">
    <citation type="journal article" date="2021" name="BMC Genomics">
        <title>Datura genome reveals duplications of psychoactive alkaloid biosynthetic genes and high mutation rate following tissue culture.</title>
        <authorList>
            <person name="Rajewski A."/>
            <person name="Carter-House D."/>
            <person name="Stajich J."/>
            <person name="Litt A."/>
        </authorList>
    </citation>
    <scope>NUCLEOTIDE SEQUENCE [LARGE SCALE GENOMIC DNA]</scope>
    <source>
        <strain evidence="1">AR-01</strain>
    </source>
</reference>
<gene>
    <name evidence="1" type="ORF">HAX54_000789</name>
</gene>
<evidence type="ECO:0000313" key="2">
    <source>
        <dbReference type="Proteomes" id="UP000823775"/>
    </source>
</evidence>
<name>A0ABS8T284_DATST</name>
<dbReference type="Proteomes" id="UP000823775">
    <property type="component" value="Unassembled WGS sequence"/>
</dbReference>
<organism evidence="1 2">
    <name type="scientific">Datura stramonium</name>
    <name type="common">Jimsonweed</name>
    <name type="synonym">Common thornapple</name>
    <dbReference type="NCBI Taxonomy" id="4076"/>
    <lineage>
        <taxon>Eukaryota</taxon>
        <taxon>Viridiplantae</taxon>
        <taxon>Streptophyta</taxon>
        <taxon>Embryophyta</taxon>
        <taxon>Tracheophyta</taxon>
        <taxon>Spermatophyta</taxon>
        <taxon>Magnoliopsida</taxon>
        <taxon>eudicotyledons</taxon>
        <taxon>Gunneridae</taxon>
        <taxon>Pentapetalae</taxon>
        <taxon>asterids</taxon>
        <taxon>lamiids</taxon>
        <taxon>Solanales</taxon>
        <taxon>Solanaceae</taxon>
        <taxon>Solanoideae</taxon>
        <taxon>Datureae</taxon>
        <taxon>Datura</taxon>
    </lineage>
</organism>
<keyword evidence="2" id="KW-1185">Reference proteome</keyword>
<dbReference type="EMBL" id="JACEIK010001027">
    <property type="protein sequence ID" value="MCD7465208.1"/>
    <property type="molecule type" value="Genomic_DNA"/>
</dbReference>
<protein>
    <submittedName>
        <fullName evidence="1">Uncharacterized protein</fullName>
    </submittedName>
</protein>
<evidence type="ECO:0000313" key="1">
    <source>
        <dbReference type="EMBL" id="MCD7465208.1"/>
    </source>
</evidence>
<comment type="caution">
    <text evidence="1">The sequence shown here is derived from an EMBL/GenBank/DDBJ whole genome shotgun (WGS) entry which is preliminary data.</text>
</comment>